<dbReference type="AlphaFoldDB" id="A0A4R0H5K9"/>
<dbReference type="OrthoDB" id="3495027at2"/>
<organism evidence="1 2">
    <name type="scientific">Kribbella soli</name>
    <dbReference type="NCBI Taxonomy" id="1124743"/>
    <lineage>
        <taxon>Bacteria</taxon>
        <taxon>Bacillati</taxon>
        <taxon>Actinomycetota</taxon>
        <taxon>Actinomycetes</taxon>
        <taxon>Propionibacteriales</taxon>
        <taxon>Kribbellaceae</taxon>
        <taxon>Kribbella</taxon>
    </lineage>
</organism>
<name>A0A4R0H5K9_9ACTN</name>
<protein>
    <submittedName>
        <fullName evidence="1">Uncharacterized protein</fullName>
    </submittedName>
</protein>
<dbReference type="Proteomes" id="UP000292346">
    <property type="component" value="Unassembled WGS sequence"/>
</dbReference>
<keyword evidence="2" id="KW-1185">Reference proteome</keyword>
<accession>A0A4R0H5K9</accession>
<sequence length="223" mass="25625">MRLIDRARVKSAAAQRSSGLTRLLADRDLLATTTHRVRVLRALLEQEGAQQTAVFLRAWKLSKRLRGYRDVLAKTWSEVTCYQPSLQSLQSSTSPSFGQCGVSSAWLIPRLSWHQRLRATYCVGHVIFDDGRRGTSAAHCWVEIGSSTRRLVIDLTFDQLGHPDPRQVLCAPHQRLLDESIDYQSEGRMRFRHLRADDVWQRYKILVDATAVRRDWTAVLTRR</sequence>
<comment type="caution">
    <text evidence="1">The sequence shown here is derived from an EMBL/GenBank/DDBJ whole genome shotgun (WGS) entry which is preliminary data.</text>
</comment>
<evidence type="ECO:0000313" key="2">
    <source>
        <dbReference type="Proteomes" id="UP000292346"/>
    </source>
</evidence>
<dbReference type="RefSeq" id="WP_131341192.1">
    <property type="nucleotide sequence ID" value="NZ_SJJZ01000003.1"/>
</dbReference>
<gene>
    <name evidence="1" type="ORF">E0H45_24115</name>
</gene>
<evidence type="ECO:0000313" key="1">
    <source>
        <dbReference type="EMBL" id="TCC05143.1"/>
    </source>
</evidence>
<proteinExistence type="predicted"/>
<reference evidence="1 2" key="1">
    <citation type="submission" date="2019-02" db="EMBL/GenBank/DDBJ databases">
        <title>Kribbella capetownensis sp. nov. and Kribbella speibonae sp. nov., isolated from soil.</title>
        <authorList>
            <person name="Curtis S.M."/>
            <person name="Norton I."/>
            <person name="Everest G.J."/>
            <person name="Meyers P.R."/>
        </authorList>
    </citation>
    <scope>NUCLEOTIDE SEQUENCE [LARGE SCALE GENOMIC DNA]</scope>
    <source>
        <strain evidence="1 2">KCTC 29219</strain>
    </source>
</reference>
<dbReference type="EMBL" id="SJJZ01000003">
    <property type="protein sequence ID" value="TCC05143.1"/>
    <property type="molecule type" value="Genomic_DNA"/>
</dbReference>